<accession>A0ABP9QDZ9</accession>
<name>A0ABP9QDZ9_9PSEU</name>
<reference evidence="5" key="1">
    <citation type="journal article" date="2019" name="Int. J. Syst. Evol. Microbiol.">
        <title>The Global Catalogue of Microorganisms (GCM) 10K type strain sequencing project: providing services to taxonomists for standard genome sequencing and annotation.</title>
        <authorList>
            <consortium name="The Broad Institute Genomics Platform"/>
            <consortium name="The Broad Institute Genome Sequencing Center for Infectious Disease"/>
            <person name="Wu L."/>
            <person name="Ma J."/>
        </authorList>
    </citation>
    <scope>NUCLEOTIDE SEQUENCE [LARGE SCALE GENOMIC DNA]</scope>
    <source>
        <strain evidence="5">JCM 18303</strain>
    </source>
</reference>
<sequence length="307" mass="32223">MRMAAVRWFAAVALLAAASVSCAAEEPAPPAKAPTIQVNRTVTLSTASGPRTALVHRPANLPRNAPLVVVMHGAYGTAEHTKASFGWDALADRDGFEVVYPNGYGRFWNAGSCCGSPHARNVDDVEFLHRLTEQLVATDGVDPRRVYAVGMSNGAMMAYAWACAHPDDVAGIGAVAGALVARCDPAPAMTVVAIHGSADRSVPINGGVGPKSVSKYNYPALSQTLAPFLAADGCLPTPTRTEKAPVQLNTWSCASDRSILLAVVNGMGHDYPGARPADAVKRVLRQPPGPLDATTFLWTNLRSSVLS</sequence>
<gene>
    <name evidence="4" type="ORF">GCM10023321_42770</name>
</gene>
<dbReference type="InterPro" id="IPR010126">
    <property type="entry name" value="Esterase_phb"/>
</dbReference>
<keyword evidence="1 3" id="KW-0732">Signal</keyword>
<dbReference type="SUPFAM" id="SSF53474">
    <property type="entry name" value="alpha/beta-Hydrolases"/>
    <property type="match status" value="1"/>
</dbReference>
<feature type="signal peptide" evidence="3">
    <location>
        <begin position="1"/>
        <end position="23"/>
    </location>
</feature>
<evidence type="ECO:0000256" key="3">
    <source>
        <dbReference type="SAM" id="SignalP"/>
    </source>
</evidence>
<organism evidence="4 5">
    <name type="scientific">Pseudonocardia eucalypti</name>
    <dbReference type="NCBI Taxonomy" id="648755"/>
    <lineage>
        <taxon>Bacteria</taxon>
        <taxon>Bacillati</taxon>
        <taxon>Actinomycetota</taxon>
        <taxon>Actinomycetes</taxon>
        <taxon>Pseudonocardiales</taxon>
        <taxon>Pseudonocardiaceae</taxon>
        <taxon>Pseudonocardia</taxon>
    </lineage>
</organism>
<evidence type="ECO:0000256" key="1">
    <source>
        <dbReference type="ARBA" id="ARBA00022729"/>
    </source>
</evidence>
<evidence type="ECO:0000256" key="2">
    <source>
        <dbReference type="ARBA" id="ARBA00022801"/>
    </source>
</evidence>
<dbReference type="Pfam" id="PF10503">
    <property type="entry name" value="Esterase_PHB"/>
    <property type="match status" value="1"/>
</dbReference>
<comment type="caution">
    <text evidence="4">The sequence shown here is derived from an EMBL/GenBank/DDBJ whole genome shotgun (WGS) entry which is preliminary data.</text>
</comment>
<dbReference type="PANTHER" id="PTHR43037">
    <property type="entry name" value="UNNAMED PRODUCT-RELATED"/>
    <property type="match status" value="1"/>
</dbReference>
<dbReference type="Gene3D" id="3.40.50.1820">
    <property type="entry name" value="alpha/beta hydrolase"/>
    <property type="match status" value="1"/>
</dbReference>
<evidence type="ECO:0000313" key="5">
    <source>
        <dbReference type="Proteomes" id="UP001428817"/>
    </source>
</evidence>
<dbReference type="InterPro" id="IPR050955">
    <property type="entry name" value="Plant_Biomass_Hydrol_Est"/>
</dbReference>
<dbReference type="EMBL" id="BAABJP010000020">
    <property type="protein sequence ID" value="GAA5160330.1"/>
    <property type="molecule type" value="Genomic_DNA"/>
</dbReference>
<keyword evidence="5" id="KW-1185">Reference proteome</keyword>
<dbReference type="PROSITE" id="PS51257">
    <property type="entry name" value="PROKAR_LIPOPROTEIN"/>
    <property type="match status" value="1"/>
</dbReference>
<keyword evidence="2" id="KW-0378">Hydrolase</keyword>
<dbReference type="InterPro" id="IPR029058">
    <property type="entry name" value="AB_hydrolase_fold"/>
</dbReference>
<dbReference type="Proteomes" id="UP001428817">
    <property type="component" value="Unassembled WGS sequence"/>
</dbReference>
<feature type="chain" id="PRO_5046102467" evidence="3">
    <location>
        <begin position="24"/>
        <end position="307"/>
    </location>
</feature>
<protein>
    <submittedName>
        <fullName evidence="4">PHB depolymerase family esterase</fullName>
    </submittedName>
</protein>
<dbReference type="RefSeq" id="WP_185060363.1">
    <property type="nucleotide sequence ID" value="NZ_BAABJP010000020.1"/>
</dbReference>
<dbReference type="PANTHER" id="PTHR43037:SF1">
    <property type="entry name" value="BLL1128 PROTEIN"/>
    <property type="match status" value="1"/>
</dbReference>
<evidence type="ECO:0000313" key="4">
    <source>
        <dbReference type="EMBL" id="GAA5160330.1"/>
    </source>
</evidence>
<proteinExistence type="predicted"/>